<dbReference type="Gene3D" id="3.40.50.1110">
    <property type="entry name" value="SGNH hydrolase"/>
    <property type="match status" value="1"/>
</dbReference>
<name>A0A1R1B534_PAELA</name>
<dbReference type="Proteomes" id="UP000187074">
    <property type="component" value="Unassembled WGS sequence"/>
</dbReference>
<evidence type="ECO:0000313" key="3">
    <source>
        <dbReference type="Proteomes" id="UP000187074"/>
    </source>
</evidence>
<dbReference type="AlphaFoldDB" id="A0A1R1B534"/>
<comment type="caution">
    <text evidence="2">The sequence shown here is derived from an EMBL/GenBank/DDBJ whole genome shotgun (WGS) entry which is preliminary data.</text>
</comment>
<reference evidence="2 3" key="1">
    <citation type="submission" date="2016-11" db="EMBL/GenBank/DDBJ databases">
        <title>Paenibacillus species isolates.</title>
        <authorList>
            <person name="Beno S.M."/>
        </authorList>
    </citation>
    <scope>NUCLEOTIDE SEQUENCE [LARGE SCALE GENOMIC DNA]</scope>
    <source>
        <strain evidence="2 3">FSL F4-0100</strain>
    </source>
</reference>
<feature type="domain" description="SGNH hydrolase-type esterase" evidence="1">
    <location>
        <begin position="31"/>
        <end position="116"/>
    </location>
</feature>
<organism evidence="2 3">
    <name type="scientific">Paenibacillus lautus</name>
    <name type="common">Bacillus lautus</name>
    <dbReference type="NCBI Taxonomy" id="1401"/>
    <lineage>
        <taxon>Bacteria</taxon>
        <taxon>Bacillati</taxon>
        <taxon>Bacillota</taxon>
        <taxon>Bacilli</taxon>
        <taxon>Bacillales</taxon>
        <taxon>Paenibacillaceae</taxon>
        <taxon>Paenibacillus</taxon>
    </lineage>
</organism>
<dbReference type="STRING" id="1401.BK123_06075"/>
<dbReference type="EMBL" id="MRTF01000002">
    <property type="protein sequence ID" value="OME94687.1"/>
    <property type="molecule type" value="Genomic_DNA"/>
</dbReference>
<dbReference type="Pfam" id="PF13472">
    <property type="entry name" value="Lipase_GDSL_2"/>
    <property type="match status" value="1"/>
</dbReference>
<dbReference type="InterPro" id="IPR036514">
    <property type="entry name" value="SGNH_hydro_sf"/>
</dbReference>
<dbReference type="SUPFAM" id="SSF52266">
    <property type="entry name" value="SGNH hydrolase"/>
    <property type="match status" value="1"/>
</dbReference>
<proteinExistence type="predicted"/>
<accession>A0A1R1B534</accession>
<gene>
    <name evidence="2" type="ORF">BK123_06075</name>
</gene>
<evidence type="ECO:0000259" key="1">
    <source>
        <dbReference type="Pfam" id="PF13472"/>
    </source>
</evidence>
<evidence type="ECO:0000313" key="2">
    <source>
        <dbReference type="EMBL" id="OME94687.1"/>
    </source>
</evidence>
<protein>
    <recommendedName>
        <fullName evidence="1">SGNH hydrolase-type esterase domain-containing protein</fullName>
    </recommendedName>
</protein>
<dbReference type="InterPro" id="IPR013830">
    <property type="entry name" value="SGNH_hydro"/>
</dbReference>
<sequence>MILPPFSGSTRFNTMKTALISRTHFALSDKQTFIENYRQLISSIRNKLSKTEIHILSIPPVDEKAVKQEPANITDYNQALDQLADEMKVDYVDLSTLFAANKIRYADNGVHFKPDFYPLFLDYLMEFVK</sequence>